<sequence>MRFLIFIYGKSRMKRTQLVSDKRAECHILLPKDDFSLERTVFLQFKNISGEWFIKETDCCHLKTEEFFQMGKRKSDEGIFYKLSIGRKNELSVGGKDLYVQLIRYRNDWSIYKKYKLRDCRIIKEKNIFIMMEKAINRKNSMGISYEYGKWFIEKCGNIEIYINEILLEKKQQLEFGDVICIGTIYLLFLRTI</sequence>
<proteinExistence type="predicted"/>
<evidence type="ECO:0000313" key="1">
    <source>
        <dbReference type="EMBL" id="RHK36815.1"/>
    </source>
</evidence>
<dbReference type="EMBL" id="QRNJ01000050">
    <property type="protein sequence ID" value="RHK36815.1"/>
    <property type="molecule type" value="Genomic_DNA"/>
</dbReference>
<evidence type="ECO:0008006" key="3">
    <source>
        <dbReference type="Google" id="ProtNLM"/>
    </source>
</evidence>
<reference evidence="1 2" key="1">
    <citation type="submission" date="2018-08" db="EMBL/GenBank/DDBJ databases">
        <title>A genome reference for cultivated species of the human gut microbiota.</title>
        <authorList>
            <person name="Zou Y."/>
            <person name="Xue W."/>
            <person name="Luo G."/>
        </authorList>
    </citation>
    <scope>NUCLEOTIDE SEQUENCE [LARGE SCALE GENOMIC DNA]</scope>
    <source>
        <strain evidence="1 2">AF45-14BH</strain>
    </source>
</reference>
<protein>
    <recommendedName>
        <fullName evidence="3">FHA domain-containing protein</fullName>
    </recommendedName>
</protein>
<organism evidence="1 2">
    <name type="scientific">Anaerobutyricum hallii</name>
    <dbReference type="NCBI Taxonomy" id="39488"/>
    <lineage>
        <taxon>Bacteria</taxon>
        <taxon>Bacillati</taxon>
        <taxon>Bacillota</taxon>
        <taxon>Clostridia</taxon>
        <taxon>Lachnospirales</taxon>
        <taxon>Lachnospiraceae</taxon>
        <taxon>Anaerobutyricum</taxon>
    </lineage>
</organism>
<dbReference type="Proteomes" id="UP000283497">
    <property type="component" value="Unassembled WGS sequence"/>
</dbReference>
<evidence type="ECO:0000313" key="2">
    <source>
        <dbReference type="Proteomes" id="UP000283497"/>
    </source>
</evidence>
<gene>
    <name evidence="1" type="ORF">DW068_12105</name>
</gene>
<dbReference type="AlphaFoldDB" id="A0A415G559"/>
<name>A0A415G559_9FIRM</name>
<dbReference type="RefSeq" id="WP_118314915.1">
    <property type="nucleotide sequence ID" value="NZ_QRNJ01000050.1"/>
</dbReference>
<accession>A0A415G559</accession>
<comment type="caution">
    <text evidence="1">The sequence shown here is derived from an EMBL/GenBank/DDBJ whole genome shotgun (WGS) entry which is preliminary data.</text>
</comment>